<dbReference type="EMBL" id="AZHO01000025">
    <property type="protein sequence ID" value="KMT58687.1"/>
    <property type="molecule type" value="Genomic_DNA"/>
</dbReference>
<accession>A0A0J8G7Q2</accession>
<dbReference type="SUPFAM" id="SSF51735">
    <property type="entry name" value="NAD(P)-binding Rossmann-fold domains"/>
    <property type="match status" value="1"/>
</dbReference>
<proteinExistence type="predicted"/>
<sequence>MKLGIVGSGMIVHDLLPVFVELPEITLAAIYGREKSLAKLEDLQQQYNIQKVHTDFSAFLNDDTIDTVYVALPNHLHFEYTKRALEHGKHVICEKPFTSNAKELQILVDLAKEKDLFLLEAITNQYIKNFLEIKKRVGRLGKIKIVEANYSQYSSRYDAFKAGNILPAFNREMSGGALMDLNIYNIHFVVGLFGAPKDVFYYANIEKGIDTSGILAMDYGDFKAVCIGSKDSKAPISANVQGDAGTIHVNGTVSVCDSFEFLPNNGEDEHVDVKDSEHRMYDEFAAFSRIITEQDKEEMLRRLDHSLVVMDVVTKAKATAGLVFLADEK</sequence>
<dbReference type="PANTHER" id="PTHR43054">
    <property type="match status" value="1"/>
</dbReference>
<dbReference type="InterPro" id="IPR036291">
    <property type="entry name" value="NAD(P)-bd_dom_sf"/>
</dbReference>
<gene>
    <name evidence="3" type="ORF">X560_2099</name>
</gene>
<feature type="domain" description="GFO/IDH/MocA-like oxidoreductase" evidence="2">
    <location>
        <begin position="138"/>
        <end position="247"/>
    </location>
</feature>
<feature type="domain" description="Gfo/Idh/MocA-like oxidoreductase N-terminal" evidence="1">
    <location>
        <begin position="2"/>
        <end position="117"/>
    </location>
</feature>
<dbReference type="OrthoDB" id="9815825at2"/>
<dbReference type="RefSeq" id="WP_007471860.1">
    <property type="nucleotide sequence ID" value="NZ_KQ130618.1"/>
</dbReference>
<dbReference type="AlphaFoldDB" id="A0A0J8G7Q2"/>
<dbReference type="GO" id="GO:0000166">
    <property type="term" value="F:nucleotide binding"/>
    <property type="evidence" value="ECO:0007669"/>
    <property type="project" value="InterPro"/>
</dbReference>
<dbReference type="PANTHER" id="PTHR43054:SF1">
    <property type="entry name" value="SCYLLO-INOSITOL 2-DEHYDROGENASE (NADP(+)) IOLU"/>
    <property type="match status" value="1"/>
</dbReference>
<dbReference type="Pfam" id="PF01408">
    <property type="entry name" value="GFO_IDH_MocA"/>
    <property type="match status" value="1"/>
</dbReference>
<name>A0A0J8G7Q2_9LIST</name>
<dbReference type="SUPFAM" id="SSF55347">
    <property type="entry name" value="Glyceraldehyde-3-phosphate dehydrogenase-like, C-terminal domain"/>
    <property type="match status" value="1"/>
</dbReference>
<protein>
    <submittedName>
        <fullName evidence="3">Putative oxidoreductase</fullName>
    </submittedName>
</protein>
<evidence type="ECO:0000259" key="1">
    <source>
        <dbReference type="Pfam" id="PF01408"/>
    </source>
</evidence>
<dbReference type="Gene3D" id="3.40.50.720">
    <property type="entry name" value="NAD(P)-binding Rossmann-like Domain"/>
    <property type="match status" value="1"/>
</dbReference>
<organism evidence="3 4">
    <name type="scientific">Listeria fleischmannii 1991</name>
    <dbReference type="NCBI Taxonomy" id="1430899"/>
    <lineage>
        <taxon>Bacteria</taxon>
        <taxon>Bacillati</taxon>
        <taxon>Bacillota</taxon>
        <taxon>Bacilli</taxon>
        <taxon>Bacillales</taxon>
        <taxon>Listeriaceae</taxon>
        <taxon>Listeria</taxon>
    </lineage>
</organism>
<dbReference type="InterPro" id="IPR000683">
    <property type="entry name" value="Gfo/Idh/MocA-like_OxRdtase_N"/>
</dbReference>
<evidence type="ECO:0000313" key="3">
    <source>
        <dbReference type="EMBL" id="KMT58687.1"/>
    </source>
</evidence>
<evidence type="ECO:0000313" key="4">
    <source>
        <dbReference type="Proteomes" id="UP000052258"/>
    </source>
</evidence>
<dbReference type="Gene3D" id="3.30.360.10">
    <property type="entry name" value="Dihydrodipicolinate Reductase, domain 2"/>
    <property type="match status" value="1"/>
</dbReference>
<dbReference type="Proteomes" id="UP000052258">
    <property type="component" value="Unassembled WGS sequence"/>
</dbReference>
<evidence type="ECO:0000259" key="2">
    <source>
        <dbReference type="Pfam" id="PF22725"/>
    </source>
</evidence>
<reference evidence="3 4" key="1">
    <citation type="journal article" date="2015" name="Genome Biol. Evol.">
        <title>Comparative Genomics of Listeria Sensu Lato: Genus-Wide Differences in Evolutionary Dynamics and the Progressive Gain of Complex, Potentially Pathogenicity-Related Traits through Lateral Gene Transfer.</title>
        <authorList>
            <person name="Chiara M."/>
            <person name="Caruso M."/>
            <person name="D'Erchia A.M."/>
            <person name="Manzari C."/>
            <person name="Fraccalvieri R."/>
            <person name="Goffredo E."/>
            <person name="Latorre L."/>
            <person name="Miccolupo A."/>
            <person name="Padalino I."/>
            <person name="Santagada G."/>
            <person name="Chiocco D."/>
            <person name="Pesole G."/>
            <person name="Horner D.S."/>
            <person name="Parisi A."/>
        </authorList>
    </citation>
    <scope>NUCLEOTIDE SEQUENCE [LARGE SCALE GENOMIC DNA]</scope>
    <source>
        <strain evidence="3 4">1991</strain>
    </source>
</reference>
<dbReference type="PATRIC" id="fig|1430899.3.peg.2150"/>
<dbReference type="InterPro" id="IPR055170">
    <property type="entry name" value="GFO_IDH_MocA-like_dom"/>
</dbReference>
<dbReference type="Pfam" id="PF22725">
    <property type="entry name" value="GFO_IDH_MocA_C3"/>
    <property type="match status" value="1"/>
</dbReference>
<keyword evidence="4" id="KW-1185">Reference proteome</keyword>
<comment type="caution">
    <text evidence="3">The sequence shown here is derived from an EMBL/GenBank/DDBJ whole genome shotgun (WGS) entry which is preliminary data.</text>
</comment>